<keyword evidence="1" id="KW-1133">Transmembrane helix</keyword>
<evidence type="ECO:0000256" key="1">
    <source>
        <dbReference type="SAM" id="Phobius"/>
    </source>
</evidence>
<proteinExistence type="predicted"/>
<comment type="caution">
    <text evidence="4">The sequence shown here is derived from an EMBL/GenBank/DDBJ whole genome shotgun (WGS) entry which is preliminary data.</text>
</comment>
<dbReference type="SUPFAM" id="SSF53756">
    <property type="entry name" value="UDP-Glycosyltransferase/glycogen phosphorylase"/>
    <property type="match status" value="1"/>
</dbReference>
<organism evidence="4 5">
    <name type="scientific">Gelidibacter algens</name>
    <dbReference type="NCBI Taxonomy" id="49280"/>
    <lineage>
        <taxon>Bacteria</taxon>
        <taxon>Pseudomonadati</taxon>
        <taxon>Bacteroidota</taxon>
        <taxon>Flavobacteriia</taxon>
        <taxon>Flavobacteriales</taxon>
        <taxon>Flavobacteriaceae</taxon>
        <taxon>Gelidibacter</taxon>
    </lineage>
</organism>
<evidence type="ECO:0000259" key="2">
    <source>
        <dbReference type="Pfam" id="PF00534"/>
    </source>
</evidence>
<dbReference type="Pfam" id="PF00534">
    <property type="entry name" value="Glycos_transf_1"/>
    <property type="match status" value="1"/>
</dbReference>
<evidence type="ECO:0000313" key="5">
    <source>
        <dbReference type="Proteomes" id="UP000248987"/>
    </source>
</evidence>
<sequence>MKTKKKIFFVIPTLSAGGAERVISFVAQELDREKFDVTLIIIGFEKDNKYDVSSIPVVYLNKSRVLKGAFPLLIMFQKEKPKMVVSTISNLNVIMGLISVFFSNVIFIGRHTFIIKNPSKNIETKKTNRSKIKSTFNYWNYGNKNLDYFICQSADMKQSIIDVYGIDSKKISIINNPVTQTEIIKNNSSQGAVKKYITIGRISEGKGYIRILEILAKLSFPFQYTIIGEGAYYDIVFSKIRELGLNDKVNYIRFTNNVSEYLVDHDMFLQGSYSEGFPNALLESCAVGTPVIAFNVPGGTKEIIEDGINGFLVDNDDDFLEKLNDNREWNPEIVRESVYKKFNKNKIISDYEKFFIEISD</sequence>
<keyword evidence="1" id="KW-0472">Membrane</keyword>
<dbReference type="GO" id="GO:0016757">
    <property type="term" value="F:glycosyltransferase activity"/>
    <property type="evidence" value="ECO:0007669"/>
    <property type="project" value="InterPro"/>
</dbReference>
<feature type="domain" description="Glycosyltransferase subfamily 4-like N-terminal" evidence="3">
    <location>
        <begin position="17"/>
        <end position="178"/>
    </location>
</feature>
<dbReference type="Proteomes" id="UP000248987">
    <property type="component" value="Unassembled WGS sequence"/>
</dbReference>
<feature type="transmembrane region" description="Helical" evidence="1">
    <location>
        <begin position="83"/>
        <end position="107"/>
    </location>
</feature>
<gene>
    <name evidence="4" type="ORF">LX77_00007</name>
</gene>
<dbReference type="PANTHER" id="PTHR12526:SF630">
    <property type="entry name" value="GLYCOSYLTRANSFERASE"/>
    <property type="match status" value="1"/>
</dbReference>
<dbReference type="AlphaFoldDB" id="A0A327SFS3"/>
<dbReference type="EMBL" id="QLLQ01000001">
    <property type="protein sequence ID" value="RAJ27435.1"/>
    <property type="molecule type" value="Genomic_DNA"/>
</dbReference>
<protein>
    <submittedName>
        <fullName evidence="4">Glycosyltransferase involved in cell wall biosynthesis</fullName>
    </submittedName>
</protein>
<name>A0A327SFS3_9FLAO</name>
<dbReference type="InterPro" id="IPR028098">
    <property type="entry name" value="Glyco_trans_4-like_N"/>
</dbReference>
<reference evidence="4 5" key="1">
    <citation type="submission" date="2018-06" db="EMBL/GenBank/DDBJ databases">
        <title>Genomic Encyclopedia of Archaeal and Bacterial Type Strains, Phase II (KMG-II): from individual species to whole genera.</title>
        <authorList>
            <person name="Goeker M."/>
        </authorList>
    </citation>
    <scope>NUCLEOTIDE SEQUENCE [LARGE SCALE GENOMIC DNA]</scope>
    <source>
        <strain evidence="4 5">DSM 12408</strain>
    </source>
</reference>
<keyword evidence="5" id="KW-1185">Reference proteome</keyword>
<dbReference type="CDD" id="cd03811">
    <property type="entry name" value="GT4_GT28_WabH-like"/>
    <property type="match status" value="1"/>
</dbReference>
<keyword evidence="1" id="KW-0812">Transmembrane</keyword>
<dbReference type="Gene3D" id="3.40.50.2000">
    <property type="entry name" value="Glycogen Phosphorylase B"/>
    <property type="match status" value="2"/>
</dbReference>
<dbReference type="RefSeq" id="WP_111625677.1">
    <property type="nucleotide sequence ID" value="NZ_QLLQ01000001.1"/>
</dbReference>
<dbReference type="Pfam" id="PF13439">
    <property type="entry name" value="Glyco_transf_4"/>
    <property type="match status" value="1"/>
</dbReference>
<dbReference type="InterPro" id="IPR001296">
    <property type="entry name" value="Glyco_trans_1"/>
</dbReference>
<dbReference type="PANTHER" id="PTHR12526">
    <property type="entry name" value="GLYCOSYLTRANSFERASE"/>
    <property type="match status" value="1"/>
</dbReference>
<accession>A0A327SFS3</accession>
<evidence type="ECO:0000259" key="3">
    <source>
        <dbReference type="Pfam" id="PF13439"/>
    </source>
</evidence>
<keyword evidence="4" id="KW-0808">Transferase</keyword>
<feature type="domain" description="Glycosyl transferase family 1" evidence="2">
    <location>
        <begin position="181"/>
        <end position="324"/>
    </location>
</feature>
<evidence type="ECO:0000313" key="4">
    <source>
        <dbReference type="EMBL" id="RAJ27435.1"/>
    </source>
</evidence>